<accession>A0A545TBM1</accession>
<keyword evidence="3" id="KW-1185">Reference proteome</keyword>
<protein>
    <submittedName>
        <fullName evidence="2">Glycosyltransferase family 4 protein</fullName>
    </submittedName>
</protein>
<sequence>MMLGKSYGNYITMKLGTIYYLIPDIFQRKFNLREFYRHLKRGEGSSYLHQCKHVNKRAIGGIKVFYQHCKQLTELGFDAVPLAMGNFDGNLYYPEIDSKHISEVGFNLNENDVVVATEFSPYDAIQFNHCKKVMFAQSWIYLKPRFKPEDQDKSYRQLGYDYVISCGEYISRTIRGLHNEECVTVSNGIDGSVFYPDEKLREPNRVMCMPRKNRDDIETIKSIVSRQCSNVTFVDVDGVPEAEIALAYRKSDILLSTGYPEGLPLPPLEAMCSGSVVVGFAGRGGRQYMIDGKTALVAEDGDCISAAEALVKVLNDRDLKELLRKNAQNEMQQYTLKAMQQRVGQFFKQVEADLN</sequence>
<dbReference type="CDD" id="cd03801">
    <property type="entry name" value="GT4_PimA-like"/>
    <property type="match status" value="1"/>
</dbReference>
<dbReference type="GO" id="GO:0016757">
    <property type="term" value="F:glycosyltransferase activity"/>
    <property type="evidence" value="ECO:0007669"/>
    <property type="project" value="InterPro"/>
</dbReference>
<dbReference type="AlphaFoldDB" id="A0A545TBM1"/>
<dbReference type="PANTHER" id="PTHR45947">
    <property type="entry name" value="SULFOQUINOVOSYL TRANSFERASE SQD2"/>
    <property type="match status" value="1"/>
</dbReference>
<reference evidence="2 3" key="1">
    <citation type="submission" date="2019-06" db="EMBL/GenBank/DDBJ databases">
        <title>Draft genome of Aliikangiella marina GYP-15.</title>
        <authorList>
            <person name="Wang G."/>
        </authorList>
    </citation>
    <scope>NUCLEOTIDE SEQUENCE [LARGE SCALE GENOMIC DNA]</scope>
    <source>
        <strain evidence="2 3">GYP-15</strain>
    </source>
</reference>
<keyword evidence="2" id="KW-0808">Transferase</keyword>
<comment type="caution">
    <text evidence="2">The sequence shown here is derived from an EMBL/GenBank/DDBJ whole genome shotgun (WGS) entry which is preliminary data.</text>
</comment>
<organism evidence="2 3">
    <name type="scientific">Aliikangiella marina</name>
    <dbReference type="NCBI Taxonomy" id="1712262"/>
    <lineage>
        <taxon>Bacteria</taxon>
        <taxon>Pseudomonadati</taxon>
        <taxon>Pseudomonadota</taxon>
        <taxon>Gammaproteobacteria</taxon>
        <taxon>Oceanospirillales</taxon>
        <taxon>Pleioneaceae</taxon>
        <taxon>Aliikangiella</taxon>
    </lineage>
</organism>
<gene>
    <name evidence="2" type="ORF">FLL45_06405</name>
</gene>
<evidence type="ECO:0000259" key="1">
    <source>
        <dbReference type="Pfam" id="PF00534"/>
    </source>
</evidence>
<name>A0A545TBM1_9GAMM</name>
<dbReference type="Proteomes" id="UP000317839">
    <property type="component" value="Unassembled WGS sequence"/>
</dbReference>
<dbReference type="EMBL" id="VIKR01000002">
    <property type="protein sequence ID" value="TQV74591.1"/>
    <property type="molecule type" value="Genomic_DNA"/>
</dbReference>
<dbReference type="Gene3D" id="3.40.50.2000">
    <property type="entry name" value="Glycogen Phosphorylase B"/>
    <property type="match status" value="1"/>
</dbReference>
<dbReference type="OrthoDB" id="9055506at2"/>
<dbReference type="PANTHER" id="PTHR45947:SF3">
    <property type="entry name" value="SULFOQUINOVOSYL TRANSFERASE SQD2"/>
    <property type="match status" value="1"/>
</dbReference>
<dbReference type="Pfam" id="PF00534">
    <property type="entry name" value="Glycos_transf_1"/>
    <property type="match status" value="1"/>
</dbReference>
<dbReference type="InterPro" id="IPR001296">
    <property type="entry name" value="Glyco_trans_1"/>
</dbReference>
<evidence type="ECO:0000313" key="3">
    <source>
        <dbReference type="Proteomes" id="UP000317839"/>
    </source>
</evidence>
<dbReference type="SUPFAM" id="SSF53756">
    <property type="entry name" value="UDP-Glycosyltransferase/glycogen phosphorylase"/>
    <property type="match status" value="1"/>
</dbReference>
<feature type="domain" description="Glycosyl transferase family 1" evidence="1">
    <location>
        <begin position="238"/>
        <end position="329"/>
    </location>
</feature>
<proteinExistence type="predicted"/>
<evidence type="ECO:0000313" key="2">
    <source>
        <dbReference type="EMBL" id="TQV74591.1"/>
    </source>
</evidence>
<dbReference type="InterPro" id="IPR050194">
    <property type="entry name" value="Glycosyltransferase_grp1"/>
</dbReference>